<evidence type="ECO:0000313" key="3">
    <source>
        <dbReference type="Proteomes" id="UP000078540"/>
    </source>
</evidence>
<proteinExistence type="predicted"/>
<protein>
    <submittedName>
        <fullName evidence="2">Uncharacterized protein</fullName>
    </submittedName>
</protein>
<dbReference type="EMBL" id="KQ976396">
    <property type="protein sequence ID" value="KYM92851.1"/>
    <property type="molecule type" value="Genomic_DNA"/>
</dbReference>
<evidence type="ECO:0000313" key="2">
    <source>
        <dbReference type="EMBL" id="KYM92851.1"/>
    </source>
</evidence>
<evidence type="ECO:0000256" key="1">
    <source>
        <dbReference type="SAM" id="MobiDB-lite"/>
    </source>
</evidence>
<dbReference type="AlphaFoldDB" id="A0A195BY36"/>
<dbReference type="Proteomes" id="UP000078540">
    <property type="component" value="Unassembled WGS sequence"/>
</dbReference>
<sequence length="236" mass="26260">MPLGKELNSKTVHLRIECFAIYLNAGETRPRHRGDDDETMTIFRDPLSSDILTLGLLDWVAAERSAPVTNVTHANEPAEPNQQCQHAQPKRDNEAGMQTPADTHTVHARAHTISGTSQPQPGGSPYTLHAAFGNLSPVYAREKHLTFSSLLPLPLPSPHGALSRAPITVDYLRQGCTWMGATLRRLIGASMKIYRILFLRSAFKNSGYSILSLLFIKCYTRIKNDTWMKFLNALLP</sequence>
<name>A0A195BY36_9HYME</name>
<accession>A0A195BY36</accession>
<gene>
    <name evidence="2" type="ORF">ALC53_00389</name>
</gene>
<reference evidence="2 3" key="1">
    <citation type="submission" date="2015-09" db="EMBL/GenBank/DDBJ databases">
        <title>Atta colombica WGS genome.</title>
        <authorList>
            <person name="Nygaard S."/>
            <person name="Hu H."/>
            <person name="Boomsma J."/>
            <person name="Zhang G."/>
        </authorList>
    </citation>
    <scope>NUCLEOTIDE SEQUENCE [LARGE SCALE GENOMIC DNA]</scope>
    <source>
        <strain evidence="2">Treedump-2</strain>
        <tissue evidence="2">Whole body</tissue>
    </source>
</reference>
<keyword evidence="3" id="KW-1185">Reference proteome</keyword>
<organism evidence="2 3">
    <name type="scientific">Atta colombica</name>
    <dbReference type="NCBI Taxonomy" id="520822"/>
    <lineage>
        <taxon>Eukaryota</taxon>
        <taxon>Metazoa</taxon>
        <taxon>Ecdysozoa</taxon>
        <taxon>Arthropoda</taxon>
        <taxon>Hexapoda</taxon>
        <taxon>Insecta</taxon>
        <taxon>Pterygota</taxon>
        <taxon>Neoptera</taxon>
        <taxon>Endopterygota</taxon>
        <taxon>Hymenoptera</taxon>
        <taxon>Apocrita</taxon>
        <taxon>Aculeata</taxon>
        <taxon>Formicoidea</taxon>
        <taxon>Formicidae</taxon>
        <taxon>Myrmicinae</taxon>
        <taxon>Atta</taxon>
    </lineage>
</organism>
<feature type="region of interest" description="Disordered" evidence="1">
    <location>
        <begin position="73"/>
        <end position="98"/>
    </location>
</feature>